<dbReference type="AlphaFoldDB" id="A0AAN4Q830"/>
<protein>
    <submittedName>
        <fullName evidence="1">Phosphatidylinositol kinase or protein kinase</fullName>
    </submittedName>
</protein>
<keyword evidence="1" id="KW-0418">Kinase</keyword>
<name>A0AAN4Q830_PSESF</name>
<dbReference type="GO" id="GO:0016301">
    <property type="term" value="F:kinase activity"/>
    <property type="evidence" value="ECO:0007669"/>
    <property type="project" value="UniProtKB-KW"/>
</dbReference>
<gene>
    <name evidence="1" type="ORF">KPSA3_05245</name>
</gene>
<evidence type="ECO:0000313" key="2">
    <source>
        <dbReference type="Proteomes" id="UP000248291"/>
    </source>
</evidence>
<accession>A0AAN4Q830</accession>
<evidence type="ECO:0000313" key="1">
    <source>
        <dbReference type="EMBL" id="GBH19239.1"/>
    </source>
</evidence>
<sequence>MELNLDSAMAITVNLLRVRAGNTGCLTAEDTRFAVLESGPEKYVPRRCDETVPVALSEVLSIKGITNERFFQNLRLFALMMHVCQ</sequence>
<dbReference type="Proteomes" id="UP000248291">
    <property type="component" value="Unassembled WGS sequence"/>
</dbReference>
<proteinExistence type="predicted"/>
<reference evidence="1 2" key="1">
    <citation type="submission" date="2018-04" db="EMBL/GenBank/DDBJ databases">
        <title>Draft genome sequence of Pseudomonas syringae pv. actinidiae biovar 3 strains isolated from kiwifruit in Kagawa prefecture.</title>
        <authorList>
            <person name="Tabuchi M."/>
            <person name="Saito M."/>
            <person name="Fujiwara S."/>
            <person name="Sasa N."/>
            <person name="Akimitsu K."/>
            <person name="Gomi K."/>
            <person name="Konishi-Sugita S."/>
            <person name="Hamano K."/>
            <person name="Kataoka I."/>
        </authorList>
    </citation>
    <scope>NUCLEOTIDE SEQUENCE [LARGE SCALE GENOMIC DNA]</scope>
    <source>
        <strain evidence="1 2">MAFF212211</strain>
    </source>
</reference>
<comment type="caution">
    <text evidence="1">The sequence shown here is derived from an EMBL/GenBank/DDBJ whole genome shotgun (WGS) entry which is preliminary data.</text>
</comment>
<dbReference type="EMBL" id="BGKA01000191">
    <property type="protein sequence ID" value="GBH19239.1"/>
    <property type="molecule type" value="Genomic_DNA"/>
</dbReference>
<keyword evidence="1" id="KW-0808">Transferase</keyword>
<organism evidence="1 2">
    <name type="scientific">Pseudomonas syringae pv. actinidiae</name>
    <dbReference type="NCBI Taxonomy" id="103796"/>
    <lineage>
        <taxon>Bacteria</taxon>
        <taxon>Pseudomonadati</taxon>
        <taxon>Pseudomonadota</taxon>
        <taxon>Gammaproteobacteria</taxon>
        <taxon>Pseudomonadales</taxon>
        <taxon>Pseudomonadaceae</taxon>
        <taxon>Pseudomonas</taxon>
        <taxon>Pseudomonas syringae</taxon>
    </lineage>
</organism>